<dbReference type="AlphaFoldDB" id="A0A9Q1HBG2"/>
<name>A0A9Q1HBG2_HOLLE</name>
<evidence type="ECO:0000313" key="1">
    <source>
        <dbReference type="EMBL" id="KAJ8039151.1"/>
    </source>
</evidence>
<accession>A0A9Q1HBG2</accession>
<comment type="caution">
    <text evidence="1">The sequence shown here is derived from an EMBL/GenBank/DDBJ whole genome shotgun (WGS) entry which is preliminary data.</text>
</comment>
<protein>
    <submittedName>
        <fullName evidence="1">Uncharacterized protein</fullName>
    </submittedName>
</protein>
<dbReference type="EMBL" id="JAIZAY010000007">
    <property type="protein sequence ID" value="KAJ8039151.1"/>
    <property type="molecule type" value="Genomic_DNA"/>
</dbReference>
<gene>
    <name evidence="1" type="ORF">HOLleu_16776</name>
</gene>
<dbReference type="OrthoDB" id="10060997at2759"/>
<dbReference type="Proteomes" id="UP001152320">
    <property type="component" value="Chromosome 7"/>
</dbReference>
<proteinExistence type="predicted"/>
<keyword evidence="2" id="KW-1185">Reference proteome</keyword>
<evidence type="ECO:0000313" key="2">
    <source>
        <dbReference type="Proteomes" id="UP001152320"/>
    </source>
</evidence>
<reference evidence="1" key="1">
    <citation type="submission" date="2021-10" db="EMBL/GenBank/DDBJ databases">
        <title>Tropical sea cucumber genome reveals ecological adaptation and Cuvierian tubules defense mechanism.</title>
        <authorList>
            <person name="Chen T."/>
        </authorList>
    </citation>
    <scope>NUCLEOTIDE SEQUENCE</scope>
    <source>
        <strain evidence="1">Nanhai2018</strain>
        <tissue evidence="1">Muscle</tissue>
    </source>
</reference>
<organism evidence="1 2">
    <name type="scientific">Holothuria leucospilota</name>
    <name type="common">Black long sea cucumber</name>
    <name type="synonym">Mertensiothuria leucospilota</name>
    <dbReference type="NCBI Taxonomy" id="206669"/>
    <lineage>
        <taxon>Eukaryota</taxon>
        <taxon>Metazoa</taxon>
        <taxon>Echinodermata</taxon>
        <taxon>Eleutherozoa</taxon>
        <taxon>Echinozoa</taxon>
        <taxon>Holothuroidea</taxon>
        <taxon>Aspidochirotacea</taxon>
        <taxon>Aspidochirotida</taxon>
        <taxon>Holothuriidae</taxon>
        <taxon>Holothuria</taxon>
    </lineage>
</organism>
<sequence length="139" mass="15747">MAFEQHSSCFVPFLIMSINVSFSSGVFPESLKEAIISPIIKKLTLEKNTLSNYWPVSNIKVVAKIIEMTAADRLTDHLNRNNLTENYQSANKTFLYTETALLRVKKNDFISAIDKQQVVLLVMLDLSAALDTIRPFNFC</sequence>